<dbReference type="CDD" id="cd03814">
    <property type="entry name" value="GT4-like"/>
    <property type="match status" value="1"/>
</dbReference>
<protein>
    <submittedName>
        <fullName evidence="3">Glycosyltransferase family 4 protein</fullName>
        <ecNumber evidence="3">2.4.-.-</ecNumber>
    </submittedName>
</protein>
<evidence type="ECO:0000313" key="4">
    <source>
        <dbReference type="Proteomes" id="UP001595444"/>
    </source>
</evidence>
<dbReference type="PANTHER" id="PTHR45947:SF3">
    <property type="entry name" value="SULFOQUINOVOSYL TRANSFERASE SQD2"/>
    <property type="match status" value="1"/>
</dbReference>
<gene>
    <name evidence="3" type="ORF">ACFOKA_11600</name>
</gene>
<dbReference type="InterPro" id="IPR050194">
    <property type="entry name" value="Glycosyltransferase_grp1"/>
</dbReference>
<evidence type="ECO:0000313" key="3">
    <source>
        <dbReference type="EMBL" id="MFC3052548.1"/>
    </source>
</evidence>
<dbReference type="SUPFAM" id="SSF53756">
    <property type="entry name" value="UDP-Glycosyltransferase/glycogen phosphorylase"/>
    <property type="match status" value="1"/>
</dbReference>
<keyword evidence="3" id="KW-0808">Transferase</keyword>
<evidence type="ECO:0000256" key="1">
    <source>
        <dbReference type="SAM" id="Coils"/>
    </source>
</evidence>
<dbReference type="InterPro" id="IPR028098">
    <property type="entry name" value="Glyco_trans_4-like_N"/>
</dbReference>
<dbReference type="EC" id="2.4.-.-" evidence="3"/>
<keyword evidence="4" id="KW-1185">Reference proteome</keyword>
<dbReference type="GO" id="GO:0016757">
    <property type="term" value="F:glycosyltransferase activity"/>
    <property type="evidence" value="ECO:0007669"/>
    <property type="project" value="UniProtKB-KW"/>
</dbReference>
<keyword evidence="3" id="KW-0328">Glycosyltransferase</keyword>
<dbReference type="PANTHER" id="PTHR45947">
    <property type="entry name" value="SULFOQUINOVOSYL TRANSFERASE SQD2"/>
    <property type="match status" value="1"/>
</dbReference>
<dbReference type="EMBL" id="JBHRSL010000010">
    <property type="protein sequence ID" value="MFC3052548.1"/>
    <property type="molecule type" value="Genomic_DNA"/>
</dbReference>
<evidence type="ECO:0000259" key="2">
    <source>
        <dbReference type="Pfam" id="PF13439"/>
    </source>
</evidence>
<keyword evidence="1" id="KW-0175">Coiled coil</keyword>
<name>A0ABV7D5S1_9PROT</name>
<dbReference type="Proteomes" id="UP001595444">
    <property type="component" value="Unassembled WGS sequence"/>
</dbReference>
<dbReference type="Pfam" id="PF13439">
    <property type="entry name" value="Glyco_transf_4"/>
    <property type="match status" value="1"/>
</dbReference>
<comment type="caution">
    <text evidence="3">The sequence shown here is derived from an EMBL/GenBank/DDBJ whole genome shotgun (WGS) entry which is preliminary data.</text>
</comment>
<feature type="coiled-coil region" evidence="1">
    <location>
        <begin position="310"/>
        <end position="337"/>
    </location>
</feature>
<organism evidence="3 4">
    <name type="scientific">Kordiimonas pumila</name>
    <dbReference type="NCBI Taxonomy" id="2161677"/>
    <lineage>
        <taxon>Bacteria</taxon>
        <taxon>Pseudomonadati</taxon>
        <taxon>Pseudomonadota</taxon>
        <taxon>Alphaproteobacteria</taxon>
        <taxon>Kordiimonadales</taxon>
        <taxon>Kordiimonadaceae</taxon>
        <taxon>Kordiimonas</taxon>
    </lineage>
</organism>
<feature type="domain" description="Glycosyltransferase subfamily 4-like N-terminal" evidence="2">
    <location>
        <begin position="33"/>
        <end position="184"/>
    </location>
</feature>
<accession>A0ABV7D5S1</accession>
<sequence>MPDTSTAPAAKTTAALAKSLAICIVTDAWHPQVNGVVRTLDTLRSELETMGHTVHMLTPAMFKTMPCPTYPEIRLALGTRKRVSEIMANWHIDAVHIATEGPLGWAARRWCIKSGRSFTTAYHTAFPEYIAARTPLPASWFYPLFRKFHSASSGVLVATPTVRQMLTDHGFKNIVPWTRGVDSAQFHPMPAAYADCTLKRPVQLYVGRVAVEKNIEAFLGCKVPGTKVVVGEGPVMTKLKAKFPDVQFWGAKSGAELAAAYAVADVFVFPSKTDTFGLVMIEALAAGVPVAAYPVQGPVDVLGDRGKGPFKGWKKQIAALNNNLEVAIQDALTLERTDCAEFAKLYNWQAVAEQFLSALQVEG</sequence>
<dbReference type="RefSeq" id="WP_194213790.1">
    <property type="nucleotide sequence ID" value="NZ_CP061205.1"/>
</dbReference>
<proteinExistence type="predicted"/>
<dbReference type="Pfam" id="PF13692">
    <property type="entry name" value="Glyco_trans_1_4"/>
    <property type="match status" value="1"/>
</dbReference>
<reference evidence="4" key="1">
    <citation type="journal article" date="2019" name="Int. J. Syst. Evol. Microbiol.">
        <title>The Global Catalogue of Microorganisms (GCM) 10K type strain sequencing project: providing services to taxonomists for standard genome sequencing and annotation.</title>
        <authorList>
            <consortium name="The Broad Institute Genomics Platform"/>
            <consortium name="The Broad Institute Genome Sequencing Center for Infectious Disease"/>
            <person name="Wu L."/>
            <person name="Ma J."/>
        </authorList>
    </citation>
    <scope>NUCLEOTIDE SEQUENCE [LARGE SCALE GENOMIC DNA]</scope>
    <source>
        <strain evidence="4">KCTC 62164</strain>
    </source>
</reference>
<dbReference type="Gene3D" id="3.40.50.2000">
    <property type="entry name" value="Glycogen Phosphorylase B"/>
    <property type="match status" value="2"/>
</dbReference>